<evidence type="ECO:0000256" key="1">
    <source>
        <dbReference type="SAM" id="SignalP"/>
    </source>
</evidence>
<dbReference type="Gene3D" id="2.10.25.10">
    <property type="entry name" value="Laminin"/>
    <property type="match status" value="1"/>
</dbReference>
<feature type="chain" id="PRO_5018584998" evidence="1">
    <location>
        <begin position="23"/>
        <end position="116"/>
    </location>
</feature>
<sequence length="116" mass="12649">MAFLLLTLLIPLFKIRKPLVVSQWRNSHFCWHLLAQKCAPGFYRDAIGLFLGKCVPCNCHGHSDQCLDGSGICLVISPPGLFISIAYLIHPSIFQSALSSQGSRGVPEPIPAAFGQ</sequence>
<keyword evidence="3" id="KW-1185">Reference proteome</keyword>
<dbReference type="Ensembl" id="ENSHCOT00000008052.1">
    <property type="protein sequence ID" value="ENSHCOP00000003846.1"/>
    <property type="gene ID" value="ENSHCOG00000005237.1"/>
</dbReference>
<reference evidence="2" key="2">
    <citation type="submission" date="2025-09" db="UniProtKB">
        <authorList>
            <consortium name="Ensembl"/>
        </authorList>
    </citation>
    <scope>IDENTIFICATION</scope>
</reference>
<reference evidence="2" key="1">
    <citation type="submission" date="2025-08" db="UniProtKB">
        <authorList>
            <consortium name="Ensembl"/>
        </authorList>
    </citation>
    <scope>IDENTIFICATION</scope>
</reference>
<proteinExistence type="predicted"/>
<dbReference type="Proteomes" id="UP000264820">
    <property type="component" value="Unplaced"/>
</dbReference>
<dbReference type="AlphaFoldDB" id="A0A3Q2XUA3"/>
<evidence type="ECO:0000313" key="2">
    <source>
        <dbReference type="Ensembl" id="ENSHCOP00000003846.1"/>
    </source>
</evidence>
<dbReference type="STRING" id="109280.ENSHCOP00000003846"/>
<feature type="signal peptide" evidence="1">
    <location>
        <begin position="1"/>
        <end position="22"/>
    </location>
</feature>
<organism evidence="2 3">
    <name type="scientific">Hippocampus comes</name>
    <name type="common">Tiger tail seahorse</name>
    <dbReference type="NCBI Taxonomy" id="109280"/>
    <lineage>
        <taxon>Eukaryota</taxon>
        <taxon>Metazoa</taxon>
        <taxon>Chordata</taxon>
        <taxon>Craniata</taxon>
        <taxon>Vertebrata</taxon>
        <taxon>Euteleostomi</taxon>
        <taxon>Actinopterygii</taxon>
        <taxon>Neopterygii</taxon>
        <taxon>Teleostei</taxon>
        <taxon>Neoteleostei</taxon>
        <taxon>Acanthomorphata</taxon>
        <taxon>Syngnathiaria</taxon>
        <taxon>Syngnathiformes</taxon>
        <taxon>Syngnathoidei</taxon>
        <taxon>Syngnathidae</taxon>
        <taxon>Hippocampus</taxon>
    </lineage>
</organism>
<keyword evidence="1" id="KW-0732">Signal</keyword>
<dbReference type="GeneTree" id="ENSGT00990000207985"/>
<accession>A0A3Q2XUA3</accession>
<evidence type="ECO:0000313" key="3">
    <source>
        <dbReference type="Proteomes" id="UP000264820"/>
    </source>
</evidence>
<name>A0A3Q2XUA3_HIPCM</name>
<protein>
    <submittedName>
        <fullName evidence="2">Uncharacterized protein</fullName>
    </submittedName>
</protein>